<dbReference type="HAMAP" id="MF_01310">
    <property type="entry name" value="Ribosomal_uS11"/>
    <property type="match status" value="1"/>
</dbReference>
<comment type="caution">
    <text evidence="5">The sequence shown here is derived from an EMBL/GenBank/DDBJ whole genome shotgun (WGS) entry which is preliminary data.</text>
</comment>
<keyword evidence="8" id="KW-1185">Reference proteome</keyword>
<evidence type="ECO:0000313" key="6">
    <source>
        <dbReference type="EMBL" id="KAF4387047.1"/>
    </source>
</evidence>
<dbReference type="InterPro" id="IPR001971">
    <property type="entry name" value="Ribosomal_uS11"/>
</dbReference>
<evidence type="ECO:0000313" key="5">
    <source>
        <dbReference type="EMBL" id="KAF4358217.1"/>
    </source>
</evidence>
<keyword evidence="3" id="KW-0687">Ribonucleoprotein</keyword>
<gene>
    <name evidence="5" type="ORF">F8388_009500</name>
    <name evidence="6" type="ORF">G4B88_024619</name>
</gene>
<dbReference type="PANTHER" id="PTHR11759">
    <property type="entry name" value="40S RIBOSOMAL PROTEIN S14/30S RIBOSOMAL PROTEIN S11"/>
    <property type="match status" value="1"/>
</dbReference>
<dbReference type="EMBL" id="JAATIP010000228">
    <property type="protein sequence ID" value="KAF4358217.1"/>
    <property type="molecule type" value="Genomic_DNA"/>
</dbReference>
<keyword evidence="2" id="KW-0689">Ribosomal protein</keyword>
<dbReference type="GO" id="GO:1990904">
    <property type="term" value="C:ribonucleoprotein complex"/>
    <property type="evidence" value="ECO:0007669"/>
    <property type="project" value="UniProtKB-KW"/>
</dbReference>
<dbReference type="SUPFAM" id="SSF53137">
    <property type="entry name" value="Translational machinery components"/>
    <property type="match status" value="1"/>
</dbReference>
<evidence type="ECO:0008006" key="9">
    <source>
        <dbReference type="Google" id="ProtNLM"/>
    </source>
</evidence>
<feature type="compositionally biased region" description="Basic and acidic residues" evidence="4">
    <location>
        <begin position="159"/>
        <end position="168"/>
    </location>
</feature>
<evidence type="ECO:0000256" key="4">
    <source>
        <dbReference type="SAM" id="MobiDB-lite"/>
    </source>
</evidence>
<dbReference type="Gene3D" id="3.30.420.80">
    <property type="entry name" value="Ribosomal protein S11"/>
    <property type="match status" value="1"/>
</dbReference>
<evidence type="ECO:0000256" key="1">
    <source>
        <dbReference type="ARBA" id="ARBA00006194"/>
    </source>
</evidence>
<name>A0A7J6EIF1_CANSA</name>
<dbReference type="FunFam" id="3.30.420.80:FF:000014">
    <property type="entry name" value="Probable ribosomal protein S11, mitochondrial"/>
    <property type="match status" value="1"/>
</dbReference>
<sequence>MRSGVCEIVNGIMNYDTVLVERFVTLISGYKFTNHSMSPREESSLGSSKSVDDIAMRKIAHHVCGLSTSSNLSSSIMHNKGVSAPYALMSFLSSIHSGSTKEIENRDNPMNFVRGIIEQDERNPSGFMPQNDRNPRGFMPQNERSSFPRSSFPRSFIPQDDRNQRGFTQRDERNPMNFVRGILQQDERNLFGGSRFPRYNLERDADFVHIKLMRNNTFVTVTDSKGNKKMGASAGSLPEMKGGAKQSRYAAEATAEHVGRMSKNMGLKSVVMKVKGFTFFKKKKQAIISWREGFTNSRGDQNPIVYLEDTTRRPHNGCRLPKKRRT</sequence>
<feature type="compositionally biased region" description="Low complexity" evidence="4">
    <location>
        <begin position="144"/>
        <end position="158"/>
    </location>
</feature>
<dbReference type="InterPro" id="IPR036967">
    <property type="entry name" value="Ribosomal_uS11_sf"/>
</dbReference>
<feature type="region of interest" description="Disordered" evidence="4">
    <location>
        <begin position="121"/>
        <end position="168"/>
    </location>
</feature>
<evidence type="ECO:0000256" key="2">
    <source>
        <dbReference type="ARBA" id="ARBA00022980"/>
    </source>
</evidence>
<comment type="similarity">
    <text evidence="1">Belongs to the universal ribosomal protein uS11 family.</text>
</comment>
<reference evidence="7 8" key="1">
    <citation type="journal article" date="2020" name="bioRxiv">
        <title>Sequence and annotation of 42 cannabis genomes reveals extensive copy number variation in cannabinoid synthesis and pathogen resistance genes.</title>
        <authorList>
            <person name="Mckernan K.J."/>
            <person name="Helbert Y."/>
            <person name="Kane L.T."/>
            <person name="Ebling H."/>
            <person name="Zhang L."/>
            <person name="Liu B."/>
            <person name="Eaton Z."/>
            <person name="Mclaughlin S."/>
            <person name="Kingan S."/>
            <person name="Baybayan P."/>
            <person name="Concepcion G."/>
            <person name="Jordan M."/>
            <person name="Riva A."/>
            <person name="Barbazuk W."/>
            <person name="Harkins T."/>
        </authorList>
    </citation>
    <scope>NUCLEOTIDE SEQUENCE [LARGE SCALE GENOMIC DNA]</scope>
    <source>
        <strain evidence="7 8">cv. Jamaican Lion 4</strain>
        <strain evidence="6">Father</strain>
        <strain evidence="5">Mother</strain>
        <tissue evidence="5">Leaf</tissue>
    </source>
</reference>
<dbReference type="AlphaFoldDB" id="A0A7J6EIF1"/>
<dbReference type="Pfam" id="PF00411">
    <property type="entry name" value="Ribosomal_S11"/>
    <property type="match status" value="1"/>
</dbReference>
<dbReference type="GO" id="GO:0006412">
    <property type="term" value="P:translation"/>
    <property type="evidence" value="ECO:0007669"/>
    <property type="project" value="InterPro"/>
</dbReference>
<organism evidence="5 7">
    <name type="scientific">Cannabis sativa</name>
    <name type="common">Hemp</name>
    <name type="synonym">Marijuana</name>
    <dbReference type="NCBI Taxonomy" id="3483"/>
    <lineage>
        <taxon>Eukaryota</taxon>
        <taxon>Viridiplantae</taxon>
        <taxon>Streptophyta</taxon>
        <taxon>Embryophyta</taxon>
        <taxon>Tracheophyta</taxon>
        <taxon>Spermatophyta</taxon>
        <taxon>Magnoliopsida</taxon>
        <taxon>eudicotyledons</taxon>
        <taxon>Gunneridae</taxon>
        <taxon>Pentapetalae</taxon>
        <taxon>rosids</taxon>
        <taxon>fabids</taxon>
        <taxon>Rosales</taxon>
        <taxon>Cannabaceae</taxon>
        <taxon>Cannabis</taxon>
    </lineage>
</organism>
<accession>A0A7J6EIF1</accession>
<evidence type="ECO:0000256" key="3">
    <source>
        <dbReference type="ARBA" id="ARBA00023274"/>
    </source>
</evidence>
<dbReference type="GO" id="GO:0005840">
    <property type="term" value="C:ribosome"/>
    <property type="evidence" value="ECO:0007669"/>
    <property type="project" value="UniProtKB-KW"/>
</dbReference>
<dbReference type="EMBL" id="JAATIQ010000080">
    <property type="protein sequence ID" value="KAF4387047.1"/>
    <property type="molecule type" value="Genomic_DNA"/>
</dbReference>
<dbReference type="Proteomes" id="UP000525078">
    <property type="component" value="Unassembled WGS sequence"/>
</dbReference>
<evidence type="ECO:0000313" key="8">
    <source>
        <dbReference type="Proteomes" id="UP000583929"/>
    </source>
</evidence>
<proteinExistence type="inferred from homology"/>
<dbReference type="GO" id="GO:0003735">
    <property type="term" value="F:structural constituent of ribosome"/>
    <property type="evidence" value="ECO:0007669"/>
    <property type="project" value="InterPro"/>
</dbReference>
<evidence type="ECO:0000313" key="7">
    <source>
        <dbReference type="Proteomes" id="UP000525078"/>
    </source>
</evidence>
<dbReference type="Proteomes" id="UP000583929">
    <property type="component" value="Unassembled WGS sequence"/>
</dbReference>
<protein>
    <recommendedName>
        <fullName evidence="9">Ribosomal protein S11</fullName>
    </recommendedName>
</protein>